<reference evidence="1 2" key="1">
    <citation type="submission" date="2020-08" db="EMBL/GenBank/DDBJ databases">
        <title>Functional genomics of gut bacteria from endangered species of beetles.</title>
        <authorList>
            <person name="Carlos-Shanley C."/>
        </authorList>
    </citation>
    <scope>NUCLEOTIDE SEQUENCE [LARGE SCALE GENOMIC DNA]</scope>
    <source>
        <strain evidence="1 2">S00179</strain>
    </source>
</reference>
<sequence>MSTNRKSPQPNKERLVKAFSLEYCFPGELMVGWEAHHISGDEYNMIREDGLKRHISLHREIMTLEGKVVPYKDDSGVLRFGDKSVVIGKDINHEFHARKKQERGQGAGKKQVYLIMQNNPLRNIGELELGQEVDGKPLALVDSHILQYGERKIVVYPKMKETVLLVMNKPLHGGFLAYINVKDEQEGYSWRDGGGAPAGALIRPANPGEPARYVEEIAGEILDTARFWPEGSRSMVRYEFRSPKDAMTEQKLTQQLEKTAEIALRAGIEPEDYFEHEEIVTRLKELEKRWVKGQMGCTVGREFFFPETSPSPSLGR</sequence>
<gene>
    <name evidence="1" type="ORF">HNP46_000159</name>
</gene>
<evidence type="ECO:0000313" key="2">
    <source>
        <dbReference type="Proteomes" id="UP000566995"/>
    </source>
</evidence>
<dbReference type="EMBL" id="JACHLI010000001">
    <property type="protein sequence ID" value="MBB4861348.1"/>
    <property type="molecule type" value="Genomic_DNA"/>
</dbReference>
<evidence type="ECO:0000313" key="1">
    <source>
        <dbReference type="EMBL" id="MBB4861348.1"/>
    </source>
</evidence>
<protein>
    <submittedName>
        <fullName evidence="1">Uncharacterized protein</fullName>
    </submittedName>
</protein>
<proteinExistence type="predicted"/>
<organism evidence="1 2">
    <name type="scientific">Pseudomonas nitroreducens</name>
    <dbReference type="NCBI Taxonomy" id="46680"/>
    <lineage>
        <taxon>Bacteria</taxon>
        <taxon>Pseudomonadati</taxon>
        <taxon>Pseudomonadota</taxon>
        <taxon>Gammaproteobacteria</taxon>
        <taxon>Pseudomonadales</taxon>
        <taxon>Pseudomonadaceae</taxon>
        <taxon>Pseudomonas</taxon>
    </lineage>
</organism>
<dbReference type="Proteomes" id="UP000566995">
    <property type="component" value="Unassembled WGS sequence"/>
</dbReference>
<accession>A0A7W7KFV7</accession>
<comment type="caution">
    <text evidence="1">The sequence shown here is derived from an EMBL/GenBank/DDBJ whole genome shotgun (WGS) entry which is preliminary data.</text>
</comment>
<name>A0A7W7KFV7_PSENT</name>
<dbReference type="RefSeq" id="WP_184585618.1">
    <property type="nucleotide sequence ID" value="NZ_JACHLI010000001.1"/>
</dbReference>
<dbReference type="AlphaFoldDB" id="A0A7W7KFV7"/>